<dbReference type="EMBL" id="JALLPB020000001">
    <property type="protein sequence ID" value="KAL3827642.1"/>
    <property type="molecule type" value="Genomic_DNA"/>
</dbReference>
<dbReference type="PANTHER" id="PTHR11952">
    <property type="entry name" value="UDP- GLUCOSE PYROPHOSPHORYLASE"/>
    <property type="match status" value="1"/>
</dbReference>
<name>A0ABD3SSP6_9STRA</name>
<organism evidence="7 8">
    <name type="scientific">Cyclostephanos tholiformis</name>
    <dbReference type="NCBI Taxonomy" id="382380"/>
    <lineage>
        <taxon>Eukaryota</taxon>
        <taxon>Sar</taxon>
        <taxon>Stramenopiles</taxon>
        <taxon>Ochrophyta</taxon>
        <taxon>Bacillariophyta</taxon>
        <taxon>Coscinodiscophyceae</taxon>
        <taxon>Thalassiosirophycidae</taxon>
        <taxon>Stephanodiscales</taxon>
        <taxon>Stephanodiscaceae</taxon>
        <taxon>Cyclostephanos</taxon>
    </lineage>
</organism>
<dbReference type="InterPro" id="IPR039741">
    <property type="entry name" value="UDP-sugar_pyrophosphorylase"/>
</dbReference>
<evidence type="ECO:0000256" key="1">
    <source>
        <dbReference type="ARBA" id="ARBA00005208"/>
    </source>
</evidence>
<comment type="catalytic activity">
    <reaction evidence="6">
        <text>N-acetyl-alpha-D-glucosamine 1-phosphate + UTP + H(+) = UDP-N-acetyl-alpha-D-glucosamine + diphosphate</text>
        <dbReference type="Rhea" id="RHEA:13509"/>
        <dbReference type="ChEBI" id="CHEBI:15378"/>
        <dbReference type="ChEBI" id="CHEBI:33019"/>
        <dbReference type="ChEBI" id="CHEBI:46398"/>
        <dbReference type="ChEBI" id="CHEBI:57705"/>
        <dbReference type="ChEBI" id="CHEBI:57776"/>
        <dbReference type="EC" id="2.7.7.23"/>
    </reaction>
</comment>
<evidence type="ECO:0000313" key="7">
    <source>
        <dbReference type="EMBL" id="KAL3827642.1"/>
    </source>
</evidence>
<evidence type="ECO:0000256" key="5">
    <source>
        <dbReference type="ARBA" id="ARBA00022695"/>
    </source>
</evidence>
<dbReference type="CDD" id="cd04193">
    <property type="entry name" value="UDPGlcNAc_PPase"/>
    <property type="match status" value="1"/>
</dbReference>
<keyword evidence="5" id="KW-0548">Nucleotidyltransferase</keyword>
<dbReference type="PANTHER" id="PTHR11952:SF2">
    <property type="entry name" value="LD24639P"/>
    <property type="match status" value="1"/>
</dbReference>
<dbReference type="Pfam" id="PF01704">
    <property type="entry name" value="UDPGP"/>
    <property type="match status" value="1"/>
</dbReference>
<gene>
    <name evidence="7" type="ORF">ACHAXA_000515</name>
</gene>
<protein>
    <recommendedName>
        <fullName evidence="3">UDP-N-acetylglucosamine diphosphorylase</fullName>
        <ecNumber evidence="3">2.7.7.23</ecNumber>
    </recommendedName>
</protein>
<dbReference type="SUPFAM" id="SSF53448">
    <property type="entry name" value="Nucleotide-diphospho-sugar transferases"/>
    <property type="match status" value="1"/>
</dbReference>
<dbReference type="EC" id="2.7.7.23" evidence="3"/>
<reference evidence="7 8" key="1">
    <citation type="submission" date="2024-10" db="EMBL/GenBank/DDBJ databases">
        <title>Updated reference genomes for cyclostephanoid diatoms.</title>
        <authorList>
            <person name="Roberts W.R."/>
            <person name="Alverson A.J."/>
        </authorList>
    </citation>
    <scope>NUCLEOTIDE SEQUENCE [LARGE SCALE GENOMIC DNA]</scope>
    <source>
        <strain evidence="7 8">AJA228-03</strain>
    </source>
</reference>
<keyword evidence="4" id="KW-0808">Transferase</keyword>
<evidence type="ECO:0000256" key="3">
    <source>
        <dbReference type="ARBA" id="ARBA00012457"/>
    </source>
</evidence>
<proteinExistence type="inferred from homology"/>
<dbReference type="InterPro" id="IPR029044">
    <property type="entry name" value="Nucleotide-diphossugar_trans"/>
</dbReference>
<dbReference type="Gene3D" id="3.90.550.10">
    <property type="entry name" value="Spore Coat Polysaccharide Biosynthesis Protein SpsA, Chain A"/>
    <property type="match status" value="1"/>
</dbReference>
<comment type="pathway">
    <text evidence="1">Nucleotide-sugar biosynthesis; UDP-N-acetyl-alpha-D-glucosamine biosynthesis; UDP-N-acetyl-alpha-D-glucosamine from N-acetyl-alpha-D-glucosamine 1-phosphate: step 1/1.</text>
</comment>
<dbReference type="InterPro" id="IPR002618">
    <property type="entry name" value="UDPGP_fam"/>
</dbReference>
<comment type="caution">
    <text evidence="7">The sequence shown here is derived from an EMBL/GenBank/DDBJ whole genome shotgun (WGS) entry which is preliminary data.</text>
</comment>
<sequence>MSDDEACAPPDPTNVVDDITVEYDALLASVTRRCASTGQSHLLDHVSDVPYHERLALLKSIDGMPLELLSSYLRGALDEEARLKNPSGGGGGGGGGGDVIEPFVGESISTMTSDPHQLDVLEKSRKVGMDAVAGGSVAAILLAGGQGTRLGYDGPKGMYDIGLSSGRTLFALMAERIRKLGILSGGHSKSIPLYVMTSPLNHDATSTYFRTNDDFGIDVRFFPQGTLPALTFDGEMILETRTSISVAPDGNGGIYPALVRHGILEDMKERGIKYMHVFGVDNALVKPADPTFVGYCILRDADCGNKVLWKANPDEKVGVVAYRNGKPCIVEYSDMSKEMCERRDDDGRLTFGAGNICNHFYTLDFVEDVIVPNLGSMYHVARKKIPYYDVDSGMTVIPPSNNGIKLESFIFDVFPLSTNMAVLDVKREAEFAPVKNPPGSESDSPDTARRLFSDVAKGWMRDAGAILVGDLESDLCEVGPLTSYDGEGLESWMGKEVMCPFSI</sequence>
<evidence type="ECO:0000313" key="8">
    <source>
        <dbReference type="Proteomes" id="UP001530377"/>
    </source>
</evidence>
<dbReference type="Proteomes" id="UP001530377">
    <property type="component" value="Unassembled WGS sequence"/>
</dbReference>
<dbReference type="GO" id="GO:0003977">
    <property type="term" value="F:UDP-N-acetylglucosamine diphosphorylase activity"/>
    <property type="evidence" value="ECO:0007669"/>
    <property type="project" value="UniProtKB-EC"/>
</dbReference>
<dbReference type="AlphaFoldDB" id="A0ABD3SSP6"/>
<evidence type="ECO:0000256" key="6">
    <source>
        <dbReference type="ARBA" id="ARBA00048493"/>
    </source>
</evidence>
<evidence type="ECO:0000256" key="2">
    <source>
        <dbReference type="ARBA" id="ARBA00010401"/>
    </source>
</evidence>
<evidence type="ECO:0000256" key="4">
    <source>
        <dbReference type="ARBA" id="ARBA00022679"/>
    </source>
</evidence>
<keyword evidence="8" id="KW-1185">Reference proteome</keyword>
<comment type="similarity">
    <text evidence="2">Belongs to the UDPGP type 1 family.</text>
</comment>
<accession>A0ABD3SSP6</accession>